<protein>
    <recommendedName>
        <fullName evidence="2">Enoyl reductase (ER) domain-containing protein</fullName>
    </recommendedName>
</protein>
<dbReference type="InterPro" id="IPR013154">
    <property type="entry name" value="ADH-like_N"/>
</dbReference>
<reference evidence="3" key="1">
    <citation type="submission" date="2020-02" db="EMBL/GenBank/DDBJ databases">
        <authorList>
            <person name="Meier V. D."/>
        </authorList>
    </citation>
    <scope>NUCLEOTIDE SEQUENCE</scope>
    <source>
        <strain evidence="3">AVDCRST_MAG08</strain>
    </source>
</reference>
<dbReference type="InterPro" id="IPR051603">
    <property type="entry name" value="Zinc-ADH_QOR/CCCR"/>
</dbReference>
<dbReference type="Pfam" id="PF00107">
    <property type="entry name" value="ADH_zinc_N"/>
    <property type="match status" value="1"/>
</dbReference>
<dbReference type="PANTHER" id="PTHR44154">
    <property type="entry name" value="QUINONE OXIDOREDUCTASE"/>
    <property type="match status" value="1"/>
</dbReference>
<dbReference type="InterPro" id="IPR036291">
    <property type="entry name" value="NAD(P)-bd_dom_sf"/>
</dbReference>
<dbReference type="Gene3D" id="3.40.50.720">
    <property type="entry name" value="NAD(P)-binding Rossmann-like Domain"/>
    <property type="match status" value="1"/>
</dbReference>
<dbReference type="AlphaFoldDB" id="A0A6J4HVQ5"/>
<gene>
    <name evidence="3" type="ORF">AVDCRST_MAG08-1184</name>
</gene>
<dbReference type="SUPFAM" id="SSF51735">
    <property type="entry name" value="NAD(P)-binding Rossmann-fold domains"/>
    <property type="match status" value="1"/>
</dbReference>
<accession>A0A6J4HVQ5</accession>
<dbReference type="Gene3D" id="3.90.180.10">
    <property type="entry name" value="Medium-chain alcohol dehydrogenases, catalytic domain"/>
    <property type="match status" value="1"/>
</dbReference>
<dbReference type="InterPro" id="IPR011032">
    <property type="entry name" value="GroES-like_sf"/>
</dbReference>
<dbReference type="PANTHER" id="PTHR44154:SF1">
    <property type="entry name" value="QUINONE OXIDOREDUCTASE"/>
    <property type="match status" value="1"/>
</dbReference>
<dbReference type="EMBL" id="CADCTG010000116">
    <property type="protein sequence ID" value="CAA9232396.1"/>
    <property type="molecule type" value="Genomic_DNA"/>
</dbReference>
<dbReference type="SMART" id="SM00829">
    <property type="entry name" value="PKS_ER"/>
    <property type="match status" value="1"/>
</dbReference>
<dbReference type="GO" id="GO:0016491">
    <property type="term" value="F:oxidoreductase activity"/>
    <property type="evidence" value="ECO:0007669"/>
    <property type="project" value="InterPro"/>
</dbReference>
<sequence>MKAVWYDRTGGPEVLTHGDLPTPSPAPGEVLVRLARSGVNPSDWKTRSGSNGRPMAFPRVVPHSDGAGTIEAVGDGVDRARIGERVWIWNGQWRRAWGTAAECIALPAAQAVRLPEGTGFDEGACLGIPALTALHALLTDGGVSGRRVLVTGGAGSVGHYAIQFARLLGAAAVFATVSSESKAAHAAAAGADATIDYKREDVPERISALTGGRGVDRVVEVDVSGNAAMLPALLAPGGVCAVYGANGAAAEIAFGPSILKGIAFRFFIVYELDTAQRATAVGALNGWLERRLVRHAVAARMPLAECAEAHRAVQEGRHTGNVVLEC</sequence>
<evidence type="ECO:0000313" key="3">
    <source>
        <dbReference type="EMBL" id="CAA9232396.1"/>
    </source>
</evidence>
<dbReference type="InterPro" id="IPR020843">
    <property type="entry name" value="ER"/>
</dbReference>
<keyword evidence="1" id="KW-0521">NADP</keyword>
<dbReference type="InterPro" id="IPR013149">
    <property type="entry name" value="ADH-like_C"/>
</dbReference>
<name>A0A6J4HVQ5_9PROT</name>
<organism evidence="3">
    <name type="scientific">uncultured Acetobacteraceae bacterium</name>
    <dbReference type="NCBI Taxonomy" id="169975"/>
    <lineage>
        <taxon>Bacteria</taxon>
        <taxon>Pseudomonadati</taxon>
        <taxon>Pseudomonadota</taxon>
        <taxon>Alphaproteobacteria</taxon>
        <taxon>Acetobacterales</taxon>
        <taxon>Acetobacteraceae</taxon>
        <taxon>environmental samples</taxon>
    </lineage>
</organism>
<evidence type="ECO:0000259" key="2">
    <source>
        <dbReference type="SMART" id="SM00829"/>
    </source>
</evidence>
<dbReference type="Pfam" id="PF08240">
    <property type="entry name" value="ADH_N"/>
    <property type="match status" value="1"/>
</dbReference>
<feature type="domain" description="Enoyl reductase (ER)" evidence="2">
    <location>
        <begin position="10"/>
        <end position="324"/>
    </location>
</feature>
<dbReference type="SUPFAM" id="SSF50129">
    <property type="entry name" value="GroES-like"/>
    <property type="match status" value="1"/>
</dbReference>
<proteinExistence type="predicted"/>
<dbReference type="CDD" id="cd08253">
    <property type="entry name" value="zeta_crystallin"/>
    <property type="match status" value="1"/>
</dbReference>
<evidence type="ECO:0000256" key="1">
    <source>
        <dbReference type="ARBA" id="ARBA00022857"/>
    </source>
</evidence>